<dbReference type="InterPro" id="IPR043519">
    <property type="entry name" value="NT_sf"/>
</dbReference>
<dbReference type="EMBL" id="NMVI01000016">
    <property type="protein sequence ID" value="OYN87662.1"/>
    <property type="molecule type" value="Genomic_DNA"/>
</dbReference>
<evidence type="ECO:0000313" key="1">
    <source>
        <dbReference type="EMBL" id="OYN87662.1"/>
    </source>
</evidence>
<gene>
    <name evidence="1" type="ORF">CGZ92_08180</name>
</gene>
<protein>
    <recommendedName>
        <fullName evidence="3">Amino acid transporter</fullName>
    </recommendedName>
</protein>
<evidence type="ECO:0000313" key="2">
    <source>
        <dbReference type="Proteomes" id="UP000216533"/>
    </source>
</evidence>
<name>A0A255EE22_9ACTN</name>
<proteinExistence type="predicted"/>
<evidence type="ECO:0008006" key="3">
    <source>
        <dbReference type="Google" id="ProtNLM"/>
    </source>
</evidence>
<organism evidence="1 2">
    <name type="scientific">Parenemella sanctibonifatiensis</name>
    <dbReference type="NCBI Taxonomy" id="2016505"/>
    <lineage>
        <taxon>Bacteria</taxon>
        <taxon>Bacillati</taxon>
        <taxon>Actinomycetota</taxon>
        <taxon>Actinomycetes</taxon>
        <taxon>Propionibacteriales</taxon>
        <taxon>Propionibacteriaceae</taxon>
        <taxon>Parenemella</taxon>
    </lineage>
</organism>
<comment type="caution">
    <text evidence="1">The sequence shown here is derived from an EMBL/GenBank/DDBJ whole genome shotgun (WGS) entry which is preliminary data.</text>
</comment>
<sequence>MHLDDVIEMVSGMMRPYPRPWWIAGGWAVDCHVGREARPHGDVDIMVEAQDNADLYELLGGRGPRLRTSRTGEEEAWDGRHLPAGPYVVRVDVDGVLFEFLPSLFEGGEWVFPRGSHGIRREREEFNRATAVGVPCAPPEVVLLFKSRQLVPKDKEDFATLLPVLTTDQRAWLAGTLKDDHPWKSELLDESAS</sequence>
<accession>A0A255EE22</accession>
<dbReference type="Gene3D" id="3.30.460.40">
    <property type="match status" value="1"/>
</dbReference>
<dbReference type="Proteomes" id="UP000216533">
    <property type="component" value="Unassembled WGS sequence"/>
</dbReference>
<reference evidence="1 2" key="1">
    <citation type="submission" date="2017-07" db="EMBL/GenBank/DDBJ databases">
        <title>Draft whole genome sequences of clinical Proprionibacteriaceae strains.</title>
        <authorList>
            <person name="Bernier A.-M."/>
            <person name="Bernard K."/>
            <person name="Domingo M.-C."/>
        </authorList>
    </citation>
    <scope>NUCLEOTIDE SEQUENCE [LARGE SCALE GENOMIC DNA]</scope>
    <source>
        <strain evidence="1 2">NML 160184</strain>
    </source>
</reference>
<dbReference type="InterPro" id="IPR019646">
    <property type="entry name" value="Aminoglyc_AdlTrfase"/>
</dbReference>
<dbReference type="Pfam" id="PF10706">
    <property type="entry name" value="Aminoglyc_resit"/>
    <property type="match status" value="1"/>
</dbReference>
<dbReference type="AlphaFoldDB" id="A0A255EE22"/>
<dbReference type="SUPFAM" id="SSF81301">
    <property type="entry name" value="Nucleotidyltransferase"/>
    <property type="match status" value="1"/>
</dbReference>
<dbReference type="RefSeq" id="WP_094450880.1">
    <property type="nucleotide sequence ID" value="NZ_NMVI01000016.1"/>
</dbReference>